<dbReference type="Pfam" id="PF10604">
    <property type="entry name" value="Polyketide_cyc2"/>
    <property type="match status" value="1"/>
</dbReference>
<evidence type="ECO:0008006" key="3">
    <source>
        <dbReference type="Google" id="ProtNLM"/>
    </source>
</evidence>
<dbReference type="InterPro" id="IPR023393">
    <property type="entry name" value="START-like_dom_sf"/>
</dbReference>
<dbReference type="SUPFAM" id="SSF55961">
    <property type="entry name" value="Bet v1-like"/>
    <property type="match status" value="1"/>
</dbReference>
<organism evidence="1 2">
    <name type="scientific">Rhodococcus olei</name>
    <dbReference type="NCBI Taxonomy" id="2161675"/>
    <lineage>
        <taxon>Bacteria</taxon>
        <taxon>Bacillati</taxon>
        <taxon>Actinomycetota</taxon>
        <taxon>Actinomycetes</taxon>
        <taxon>Mycobacteriales</taxon>
        <taxon>Nocardiaceae</taxon>
        <taxon>Rhodococcus</taxon>
    </lineage>
</organism>
<evidence type="ECO:0000313" key="1">
    <source>
        <dbReference type="EMBL" id="GAA4490202.1"/>
    </source>
</evidence>
<evidence type="ECO:0000313" key="2">
    <source>
        <dbReference type="Proteomes" id="UP001501183"/>
    </source>
</evidence>
<dbReference type="InterPro" id="IPR019587">
    <property type="entry name" value="Polyketide_cyclase/dehydratase"/>
</dbReference>
<proteinExistence type="predicted"/>
<accession>A0ABP8PPV6</accession>
<dbReference type="Proteomes" id="UP001501183">
    <property type="component" value="Unassembled WGS sequence"/>
</dbReference>
<dbReference type="Gene3D" id="3.30.530.20">
    <property type="match status" value="1"/>
</dbReference>
<keyword evidence="2" id="KW-1185">Reference proteome</keyword>
<reference evidence="2" key="1">
    <citation type="journal article" date="2019" name="Int. J. Syst. Evol. Microbiol.">
        <title>The Global Catalogue of Microorganisms (GCM) 10K type strain sequencing project: providing services to taxonomists for standard genome sequencing and annotation.</title>
        <authorList>
            <consortium name="The Broad Institute Genomics Platform"/>
            <consortium name="The Broad Institute Genome Sequencing Center for Infectious Disease"/>
            <person name="Wu L."/>
            <person name="Ma J."/>
        </authorList>
    </citation>
    <scope>NUCLEOTIDE SEQUENCE [LARGE SCALE GENOMIC DNA]</scope>
    <source>
        <strain evidence="2">JCM 32206</strain>
    </source>
</reference>
<comment type="caution">
    <text evidence="1">The sequence shown here is derived from an EMBL/GenBank/DDBJ whole genome shotgun (WGS) entry which is preliminary data.</text>
</comment>
<dbReference type="EMBL" id="BAABFB010000075">
    <property type="protein sequence ID" value="GAA4490202.1"/>
    <property type="molecule type" value="Genomic_DNA"/>
</dbReference>
<protein>
    <recommendedName>
        <fullName evidence="3">Polyketide cyclase/dehydrase/lipid transport protein</fullName>
    </recommendedName>
</protein>
<sequence length="184" mass="20247">MLCRATFAEILPPDIRLEVAHNRVCAGARAQLEAGLVMANTMRTEESITIARPVDAVFDYMSNPENAAEWNSNLVDYTQESGKPDEIGSVTSFAVKVAGVRLDASEELTEYEANKHLGFRSKKSRIGYERALDFATDGNGTRVTYLMEAEAGTGLFKFADPIVQRLFAHDVRGNLEKAKTVLEG</sequence>
<name>A0ABP8PPV6_9NOCA</name>
<gene>
    <name evidence="1" type="ORF">GCM10023094_53040</name>
</gene>